<evidence type="ECO:0000313" key="4">
    <source>
        <dbReference type="Proteomes" id="UP000304912"/>
    </source>
</evidence>
<proteinExistence type="inferred from homology"/>
<comment type="similarity">
    <text evidence="1">Belongs to the metallo-dependent hydrolases superfamily.</text>
</comment>
<dbReference type="RefSeq" id="WP_139757311.1">
    <property type="nucleotide sequence ID" value="NZ_CP039852.1"/>
</dbReference>
<dbReference type="PANTHER" id="PTHR43569">
    <property type="entry name" value="AMIDOHYDROLASE"/>
    <property type="match status" value="1"/>
</dbReference>
<accession>A0A5B7YG41</accession>
<dbReference type="InterPro" id="IPR052350">
    <property type="entry name" value="Metallo-dep_Lactonases"/>
</dbReference>
<dbReference type="OrthoDB" id="9787654at2"/>
<gene>
    <name evidence="3" type="ORF">FBQ74_14350</name>
</gene>
<dbReference type="Pfam" id="PF04909">
    <property type="entry name" value="Amidohydro_2"/>
    <property type="match status" value="1"/>
</dbReference>
<dbReference type="KEGG" id="salk:FBQ74_14350"/>
<dbReference type="Proteomes" id="UP000304912">
    <property type="component" value="Chromosome"/>
</dbReference>
<protein>
    <submittedName>
        <fullName evidence="3">Amidohydrolase</fullName>
    </submittedName>
</protein>
<evidence type="ECO:0000256" key="1">
    <source>
        <dbReference type="ARBA" id="ARBA00038310"/>
    </source>
</evidence>
<name>A0A5B7YG41_9ALTE</name>
<dbReference type="InterPro" id="IPR006680">
    <property type="entry name" value="Amidohydro-rel"/>
</dbReference>
<sequence length="282" mass="32037">MYPLIDSHVHLFDLEKGEYHWLQAENAPHWPDKHLIRRSFSQQDISLTDPVHLSGIVHIEAGYDNNMPWREIEYLEHSASLPLRTVAGADITDANFSDTLAKLAELHSVCGIRHILDEQAVSVLNHPRTLESFKRLAKRGWHFEAQFSASDSQATRALLHVLNTTGVKCIINHAGMIPGETVDDPVWRDSLQHLAQNPNVAIKASGWEMMGSTRQWNTGQVADIIDTLITLFGMQRVMLGSNFPLCLFSCDYPAYWQRLVNSLPAVHLSALLNENAHRWYRF</sequence>
<organism evidence="3 4">
    <name type="scientific">Salinimonas iocasae</name>
    <dbReference type="NCBI Taxonomy" id="2572577"/>
    <lineage>
        <taxon>Bacteria</taxon>
        <taxon>Pseudomonadati</taxon>
        <taxon>Pseudomonadota</taxon>
        <taxon>Gammaproteobacteria</taxon>
        <taxon>Alteromonadales</taxon>
        <taxon>Alteromonadaceae</taxon>
        <taxon>Alteromonas/Salinimonas group</taxon>
        <taxon>Salinimonas</taxon>
    </lineage>
</organism>
<dbReference type="SUPFAM" id="SSF51556">
    <property type="entry name" value="Metallo-dependent hydrolases"/>
    <property type="match status" value="1"/>
</dbReference>
<evidence type="ECO:0000313" key="3">
    <source>
        <dbReference type="EMBL" id="QCZ94574.1"/>
    </source>
</evidence>
<dbReference type="AlphaFoldDB" id="A0A5B7YG41"/>
<evidence type="ECO:0000259" key="2">
    <source>
        <dbReference type="Pfam" id="PF04909"/>
    </source>
</evidence>
<feature type="domain" description="Amidohydrolase-related" evidence="2">
    <location>
        <begin position="5"/>
        <end position="282"/>
    </location>
</feature>
<dbReference type="EMBL" id="CP039852">
    <property type="protein sequence ID" value="QCZ94574.1"/>
    <property type="molecule type" value="Genomic_DNA"/>
</dbReference>
<dbReference type="GO" id="GO:0016787">
    <property type="term" value="F:hydrolase activity"/>
    <property type="evidence" value="ECO:0007669"/>
    <property type="project" value="UniProtKB-KW"/>
</dbReference>
<keyword evidence="3" id="KW-0378">Hydrolase</keyword>
<keyword evidence="4" id="KW-1185">Reference proteome</keyword>
<dbReference type="InterPro" id="IPR032466">
    <property type="entry name" value="Metal_Hydrolase"/>
</dbReference>
<dbReference type="PANTHER" id="PTHR43569:SF2">
    <property type="entry name" value="AMIDOHYDROLASE-RELATED DOMAIN-CONTAINING PROTEIN"/>
    <property type="match status" value="1"/>
</dbReference>
<dbReference type="Gene3D" id="3.20.20.140">
    <property type="entry name" value="Metal-dependent hydrolases"/>
    <property type="match status" value="1"/>
</dbReference>
<reference evidence="3 4" key="1">
    <citation type="submission" date="2019-04" db="EMBL/GenBank/DDBJ databases">
        <title>Salinimonas iocasae sp. nov., a halophilic bacterium isolated from the outer tube casing of tubeworms in Okinawa Trough.</title>
        <authorList>
            <person name="Zhang H."/>
            <person name="Wang H."/>
            <person name="Li C."/>
        </authorList>
    </citation>
    <scope>NUCLEOTIDE SEQUENCE [LARGE SCALE GENOMIC DNA]</scope>
    <source>
        <strain evidence="3 4">KX18D6</strain>
    </source>
</reference>